<gene>
    <name evidence="1" type="ORF">cy118</name>
</gene>
<accession>G8H1C4</accession>
<name>G8H1C4_9BETA</name>
<dbReference type="Proteomes" id="UP000174965">
    <property type="component" value="Segment"/>
</dbReference>
<proteinExistence type="predicted"/>
<evidence type="ECO:0000313" key="2">
    <source>
        <dbReference type="Proteomes" id="UP000174965"/>
    </source>
</evidence>
<organism evidence="1 2">
    <name type="scientific">macacine betaherpesvirus 8</name>
    <dbReference type="NCBI Taxonomy" id="2560567"/>
    <lineage>
        <taxon>Viruses</taxon>
        <taxon>Duplodnaviria</taxon>
        <taxon>Heunggongvirae</taxon>
        <taxon>Peploviricota</taxon>
        <taxon>Herviviricetes</taxon>
        <taxon>Herpesvirales</taxon>
        <taxon>Orthoherpesviridae</taxon>
        <taxon>Betaherpesvirinae</taxon>
        <taxon>Cytomegalovirus</taxon>
        <taxon>Cytomegalovirus macacinebeta8</taxon>
    </lineage>
</organism>
<keyword evidence="2" id="KW-1185">Reference proteome</keyword>
<evidence type="ECO:0000313" key="1">
    <source>
        <dbReference type="EMBL" id="AEQ32198.1"/>
    </source>
</evidence>
<reference evidence="1 2" key="1">
    <citation type="journal article" date="2011" name="J. Virol.">
        <title>Genomic sequencing and characterization of cynomolgus macaque cytomegalovirus.</title>
        <authorList>
            <person name="Marsh A.K."/>
            <person name="Willer D.O."/>
            <person name="Ambagala A.P."/>
            <person name="Dzamba M."/>
            <person name="Chan J.K."/>
            <person name="Pilon R."/>
            <person name="Fournier J."/>
            <person name="Sandstrom P."/>
            <person name="Brudno M."/>
            <person name="Macdonald K.S."/>
        </authorList>
    </citation>
    <scope>NUCLEOTIDE SEQUENCE [LARGE SCALE GENOMIC DNA]</scope>
    <source>
        <strain evidence="1 2">Ottawa</strain>
    </source>
</reference>
<dbReference type="EMBL" id="JN227533">
    <property type="protein sequence ID" value="AEQ32198.1"/>
    <property type="molecule type" value="Genomic_DNA"/>
</dbReference>
<sequence length="124" mass="13498">MAIVTGLLLLVGDCCCCCGVVSGLGLETRMGARSCRLNEAPKRETWCGVPCSDDLTWLAKAESRPRLRLCLEEIKYNCPSTVFLGMCVLSPMTLISSQVRGSQMVTGMFSSWRLCGMKSPRNGP</sequence>
<protein>
    <submittedName>
        <fullName evidence="1">Uncharacterized protein</fullName>
    </submittedName>
</protein>